<evidence type="ECO:0000313" key="2">
    <source>
        <dbReference type="EMBL" id="ETN45254.1"/>
    </source>
</evidence>
<evidence type="ECO:0000313" key="3">
    <source>
        <dbReference type="Proteomes" id="UP000030752"/>
    </source>
</evidence>
<dbReference type="GeneID" id="19977470"/>
<dbReference type="Gene3D" id="3.40.250.10">
    <property type="entry name" value="Rhodanese-like domain"/>
    <property type="match status" value="1"/>
</dbReference>
<dbReference type="PROSITE" id="PS50206">
    <property type="entry name" value="RHODANESE_3"/>
    <property type="match status" value="1"/>
</dbReference>
<dbReference type="InterPro" id="IPR001763">
    <property type="entry name" value="Rhodanese-like_dom"/>
</dbReference>
<dbReference type="GO" id="GO:0005634">
    <property type="term" value="C:nucleus"/>
    <property type="evidence" value="ECO:0007669"/>
    <property type="project" value="TreeGrafter"/>
</dbReference>
<accession>W2SBF5</accession>
<feature type="domain" description="Rhodanese" evidence="1">
    <location>
        <begin position="37"/>
        <end position="138"/>
    </location>
</feature>
<evidence type="ECO:0000259" key="1">
    <source>
        <dbReference type="PROSITE" id="PS50206"/>
    </source>
</evidence>
<dbReference type="GO" id="GO:0005737">
    <property type="term" value="C:cytoplasm"/>
    <property type="evidence" value="ECO:0007669"/>
    <property type="project" value="TreeGrafter"/>
</dbReference>
<dbReference type="eggNOG" id="ENOG502S879">
    <property type="taxonomic scope" value="Eukaryota"/>
</dbReference>
<dbReference type="SUPFAM" id="SSF52821">
    <property type="entry name" value="Rhodanese/Cell cycle control phosphatase"/>
    <property type="match status" value="1"/>
</dbReference>
<dbReference type="FunCoup" id="W2SBF5">
    <property type="interactions" value="52"/>
</dbReference>
<dbReference type="GO" id="GO:0004725">
    <property type="term" value="F:protein tyrosine phosphatase activity"/>
    <property type="evidence" value="ECO:0007669"/>
    <property type="project" value="TreeGrafter"/>
</dbReference>
<dbReference type="Pfam" id="PF00581">
    <property type="entry name" value="Rhodanese"/>
    <property type="match status" value="1"/>
</dbReference>
<reference evidence="2 3" key="1">
    <citation type="submission" date="2013-03" db="EMBL/GenBank/DDBJ databases">
        <title>The Genome Sequence of Phialophora europaea CBS 101466.</title>
        <authorList>
            <consortium name="The Broad Institute Genomics Platform"/>
            <person name="Cuomo C."/>
            <person name="de Hoog S."/>
            <person name="Gorbushina A."/>
            <person name="Walker B."/>
            <person name="Young S.K."/>
            <person name="Zeng Q."/>
            <person name="Gargeya S."/>
            <person name="Fitzgerald M."/>
            <person name="Haas B."/>
            <person name="Abouelleil A."/>
            <person name="Allen A.W."/>
            <person name="Alvarado L."/>
            <person name="Arachchi H.M."/>
            <person name="Berlin A.M."/>
            <person name="Chapman S.B."/>
            <person name="Gainer-Dewar J."/>
            <person name="Goldberg J."/>
            <person name="Griggs A."/>
            <person name="Gujja S."/>
            <person name="Hansen M."/>
            <person name="Howarth C."/>
            <person name="Imamovic A."/>
            <person name="Ireland A."/>
            <person name="Larimer J."/>
            <person name="McCowan C."/>
            <person name="Murphy C."/>
            <person name="Pearson M."/>
            <person name="Poon T.W."/>
            <person name="Priest M."/>
            <person name="Roberts A."/>
            <person name="Saif S."/>
            <person name="Shea T."/>
            <person name="Sisk P."/>
            <person name="Sykes S."/>
            <person name="Wortman J."/>
            <person name="Nusbaum C."/>
            <person name="Birren B."/>
        </authorList>
    </citation>
    <scope>NUCLEOTIDE SEQUENCE [LARGE SCALE GENOMIC DNA]</scope>
    <source>
        <strain evidence="2 3">CBS 101466</strain>
    </source>
</reference>
<dbReference type="EMBL" id="KB822713">
    <property type="protein sequence ID" value="ETN45254.1"/>
    <property type="molecule type" value="Genomic_DNA"/>
</dbReference>
<dbReference type="InterPro" id="IPR036873">
    <property type="entry name" value="Rhodanese-like_dom_sf"/>
</dbReference>
<dbReference type="AlphaFoldDB" id="W2SBF5"/>
<dbReference type="OrthoDB" id="8300214at2759"/>
<dbReference type="SMART" id="SM00450">
    <property type="entry name" value="RHOD"/>
    <property type="match status" value="1"/>
</dbReference>
<protein>
    <recommendedName>
        <fullName evidence="1">Rhodanese domain-containing protein</fullName>
    </recommendedName>
</protein>
<organism evidence="2 3">
    <name type="scientific">Cyphellophora europaea (strain CBS 101466)</name>
    <name type="common">Phialophora europaea</name>
    <dbReference type="NCBI Taxonomy" id="1220924"/>
    <lineage>
        <taxon>Eukaryota</taxon>
        <taxon>Fungi</taxon>
        <taxon>Dikarya</taxon>
        <taxon>Ascomycota</taxon>
        <taxon>Pezizomycotina</taxon>
        <taxon>Eurotiomycetes</taxon>
        <taxon>Chaetothyriomycetidae</taxon>
        <taxon>Chaetothyriales</taxon>
        <taxon>Cyphellophoraceae</taxon>
        <taxon>Cyphellophora</taxon>
    </lineage>
</organism>
<dbReference type="RefSeq" id="XP_008713024.1">
    <property type="nucleotide sequence ID" value="XM_008714802.1"/>
</dbReference>
<keyword evidence="3" id="KW-1185">Reference proteome</keyword>
<dbReference type="VEuPathDB" id="FungiDB:HMPREF1541_10131"/>
<dbReference type="HOGENOM" id="CLU_107716_0_0_1"/>
<dbReference type="PANTHER" id="PTHR10828:SF50">
    <property type="entry name" value="REDUCTASE (ARC2), PUTATIVE (AFU_ORTHOLOGUE AFUA_6G13400)-RELATED"/>
    <property type="match status" value="1"/>
</dbReference>
<dbReference type="InParanoid" id="W2SBF5"/>
<gene>
    <name evidence="2" type="ORF">HMPREF1541_10131</name>
</gene>
<dbReference type="PANTHER" id="PTHR10828">
    <property type="entry name" value="M-PHASE INDUCER PHOSPHATASE DUAL SPECIFICITY PHOSPHATASE CDC25"/>
    <property type="match status" value="1"/>
</dbReference>
<proteinExistence type="predicted"/>
<dbReference type="Proteomes" id="UP000030752">
    <property type="component" value="Unassembled WGS sequence"/>
</dbReference>
<sequence length="148" mass="16252">MAEAPKWYDAYPKPRNTNPKAVSAKELLALFQAGATAGVDFLLIDLRRVDHEGGTIRGSINLPAQSLYPSLPVLLKICQSLPHVQQVVWYCGSSKGRGSRAAGWFSDLLEDHGINNIKSVILSGGITGWVQNGPDFVNLTEEYDERAW</sequence>
<dbReference type="STRING" id="1220924.W2SBF5"/>
<name>W2SBF5_CYPE1</name>